<evidence type="ECO:0000313" key="2">
    <source>
        <dbReference type="Proteomes" id="UP000272942"/>
    </source>
</evidence>
<dbReference type="Proteomes" id="UP000272942">
    <property type="component" value="Unassembled WGS sequence"/>
</dbReference>
<evidence type="ECO:0000313" key="3">
    <source>
        <dbReference type="WBParaSite" id="ECPE_0001674701-mRNA-1"/>
    </source>
</evidence>
<proteinExistence type="predicted"/>
<keyword evidence="2" id="KW-1185">Reference proteome</keyword>
<dbReference type="EMBL" id="UZAN01065488">
    <property type="protein sequence ID" value="VDP93976.1"/>
    <property type="molecule type" value="Genomic_DNA"/>
</dbReference>
<reference evidence="3" key="1">
    <citation type="submission" date="2016-06" db="UniProtKB">
        <authorList>
            <consortium name="WormBaseParasite"/>
        </authorList>
    </citation>
    <scope>IDENTIFICATION</scope>
</reference>
<reference evidence="1 2" key="2">
    <citation type="submission" date="2018-11" db="EMBL/GenBank/DDBJ databases">
        <authorList>
            <consortium name="Pathogen Informatics"/>
        </authorList>
    </citation>
    <scope>NUCLEOTIDE SEQUENCE [LARGE SCALE GENOMIC DNA]</scope>
    <source>
        <strain evidence="1 2">Egypt</strain>
    </source>
</reference>
<evidence type="ECO:0000313" key="1">
    <source>
        <dbReference type="EMBL" id="VDP93976.1"/>
    </source>
</evidence>
<protein>
    <submittedName>
        <fullName evidence="1 3">Uncharacterized protein</fullName>
    </submittedName>
</protein>
<sequence>MIMGCRNEWNVAALTRSVRLQYDLLDSESDQIKTARSASIRRWKKLKDYLFADRPTKPTLDFRPPPLLGLVKDKVTNLTAPEPIHQALVWVGRNSEVGRHRGSKSLCLDMASVGASGFPTVALNIEIIFG</sequence>
<name>A0A183BBW9_9TREM</name>
<gene>
    <name evidence="1" type="ORF">ECPE_LOCUS16704</name>
</gene>
<accession>A0A183BBW9</accession>
<dbReference type="AlphaFoldDB" id="A0A183BBW9"/>
<organism evidence="3">
    <name type="scientific">Echinostoma caproni</name>
    <dbReference type="NCBI Taxonomy" id="27848"/>
    <lineage>
        <taxon>Eukaryota</taxon>
        <taxon>Metazoa</taxon>
        <taxon>Spiralia</taxon>
        <taxon>Lophotrochozoa</taxon>
        <taxon>Platyhelminthes</taxon>
        <taxon>Trematoda</taxon>
        <taxon>Digenea</taxon>
        <taxon>Plagiorchiida</taxon>
        <taxon>Echinostomata</taxon>
        <taxon>Echinostomatoidea</taxon>
        <taxon>Echinostomatidae</taxon>
        <taxon>Echinostoma</taxon>
    </lineage>
</organism>
<dbReference type="WBParaSite" id="ECPE_0001674701-mRNA-1">
    <property type="protein sequence ID" value="ECPE_0001674701-mRNA-1"/>
    <property type="gene ID" value="ECPE_0001674701"/>
</dbReference>